<dbReference type="PANTHER" id="PTHR43527">
    <property type="entry name" value="4-DIPHOSPHOCYTIDYL-2-C-METHYL-D-ERYTHRITOL KINASE, CHLOROPLASTIC"/>
    <property type="match status" value="1"/>
</dbReference>
<keyword evidence="14" id="KW-1185">Reference proteome</keyword>
<dbReference type="EC" id="2.7.1.148" evidence="2 10"/>
<protein>
    <recommendedName>
        <fullName evidence="3 10">4-diphosphocytidyl-2-C-methyl-D-erythritol kinase</fullName>
        <shortName evidence="10">CMK</shortName>
        <ecNumber evidence="2 10">2.7.1.148</ecNumber>
    </recommendedName>
    <alternativeName>
        <fullName evidence="9 10">4-(cytidine-5'-diphospho)-2-C-methyl-D-erythritol kinase</fullName>
    </alternativeName>
</protein>
<evidence type="ECO:0000256" key="1">
    <source>
        <dbReference type="ARBA" id="ARBA00009684"/>
    </source>
</evidence>
<comment type="catalytic activity">
    <reaction evidence="10">
        <text>4-CDP-2-C-methyl-D-erythritol + ATP = 4-CDP-2-C-methyl-D-erythritol 2-phosphate + ADP + H(+)</text>
        <dbReference type="Rhea" id="RHEA:18437"/>
        <dbReference type="ChEBI" id="CHEBI:15378"/>
        <dbReference type="ChEBI" id="CHEBI:30616"/>
        <dbReference type="ChEBI" id="CHEBI:57823"/>
        <dbReference type="ChEBI" id="CHEBI:57919"/>
        <dbReference type="ChEBI" id="CHEBI:456216"/>
        <dbReference type="EC" id="2.7.1.148"/>
    </reaction>
</comment>
<evidence type="ECO:0000256" key="2">
    <source>
        <dbReference type="ARBA" id="ARBA00012052"/>
    </source>
</evidence>
<dbReference type="SUPFAM" id="SSF55060">
    <property type="entry name" value="GHMP Kinase, C-terminal domain"/>
    <property type="match status" value="1"/>
</dbReference>
<dbReference type="PANTHER" id="PTHR43527:SF2">
    <property type="entry name" value="4-DIPHOSPHOCYTIDYL-2-C-METHYL-D-ERYTHRITOL KINASE, CHLOROPLASTIC"/>
    <property type="match status" value="1"/>
</dbReference>
<dbReference type="PIRSF" id="PIRSF010376">
    <property type="entry name" value="IspE"/>
    <property type="match status" value="1"/>
</dbReference>
<feature type="domain" description="GHMP kinase N-terminal" evidence="11">
    <location>
        <begin position="82"/>
        <end position="159"/>
    </location>
</feature>
<dbReference type="HAMAP" id="MF_00061">
    <property type="entry name" value="IspE"/>
    <property type="match status" value="1"/>
</dbReference>
<comment type="similarity">
    <text evidence="1 10">Belongs to the GHMP kinase family. IspE subfamily.</text>
</comment>
<dbReference type="Pfam" id="PF08544">
    <property type="entry name" value="GHMP_kinases_C"/>
    <property type="match status" value="1"/>
</dbReference>
<dbReference type="InterPro" id="IPR020568">
    <property type="entry name" value="Ribosomal_Su5_D2-typ_SF"/>
</dbReference>
<dbReference type="InterPro" id="IPR013750">
    <property type="entry name" value="GHMP_kinase_C_dom"/>
</dbReference>
<evidence type="ECO:0000256" key="6">
    <source>
        <dbReference type="ARBA" id="ARBA00022777"/>
    </source>
</evidence>
<evidence type="ECO:0000256" key="3">
    <source>
        <dbReference type="ARBA" id="ARBA00017473"/>
    </source>
</evidence>
<evidence type="ECO:0000256" key="5">
    <source>
        <dbReference type="ARBA" id="ARBA00022741"/>
    </source>
</evidence>
<evidence type="ECO:0000259" key="11">
    <source>
        <dbReference type="Pfam" id="PF00288"/>
    </source>
</evidence>
<evidence type="ECO:0000313" key="14">
    <source>
        <dbReference type="Proteomes" id="UP001595476"/>
    </source>
</evidence>
<dbReference type="Proteomes" id="UP001595476">
    <property type="component" value="Unassembled WGS sequence"/>
</dbReference>
<organism evidence="13 14">
    <name type="scientific">Litoribrevibacter euphylliae</name>
    <dbReference type="NCBI Taxonomy" id="1834034"/>
    <lineage>
        <taxon>Bacteria</taxon>
        <taxon>Pseudomonadati</taxon>
        <taxon>Pseudomonadota</taxon>
        <taxon>Gammaproteobacteria</taxon>
        <taxon>Oceanospirillales</taxon>
        <taxon>Oceanospirillaceae</taxon>
        <taxon>Litoribrevibacter</taxon>
    </lineage>
</organism>
<dbReference type="Gene3D" id="3.30.70.890">
    <property type="entry name" value="GHMP kinase, C-terminal domain"/>
    <property type="match status" value="1"/>
</dbReference>
<reference evidence="14" key="1">
    <citation type="journal article" date="2019" name="Int. J. Syst. Evol. Microbiol.">
        <title>The Global Catalogue of Microorganisms (GCM) 10K type strain sequencing project: providing services to taxonomists for standard genome sequencing and annotation.</title>
        <authorList>
            <consortium name="The Broad Institute Genomics Platform"/>
            <consortium name="The Broad Institute Genome Sequencing Center for Infectious Disease"/>
            <person name="Wu L."/>
            <person name="Ma J."/>
        </authorList>
    </citation>
    <scope>NUCLEOTIDE SEQUENCE [LARGE SCALE GENOMIC DNA]</scope>
    <source>
        <strain evidence="14">KCTC 52438</strain>
    </source>
</reference>
<evidence type="ECO:0000259" key="12">
    <source>
        <dbReference type="Pfam" id="PF08544"/>
    </source>
</evidence>
<dbReference type="EMBL" id="JBHRSZ010000007">
    <property type="protein sequence ID" value="MFC3153134.1"/>
    <property type="molecule type" value="Genomic_DNA"/>
</dbReference>
<feature type="binding site" evidence="10">
    <location>
        <begin position="110"/>
        <end position="120"/>
    </location>
    <ligand>
        <name>ATP</name>
        <dbReference type="ChEBI" id="CHEBI:30616"/>
    </ligand>
</feature>
<comment type="pathway">
    <text evidence="10">Isoprenoid biosynthesis; isopentenyl diphosphate biosynthesis via DXP pathway; isopentenyl diphosphate from 1-deoxy-D-xylulose 5-phosphate: step 3/6.</text>
</comment>
<feature type="active site" evidence="10">
    <location>
        <position position="152"/>
    </location>
</feature>
<comment type="caution">
    <text evidence="13">The sequence shown here is derived from an EMBL/GenBank/DDBJ whole genome shotgun (WGS) entry which is preliminary data.</text>
</comment>
<proteinExistence type="inferred from homology"/>
<evidence type="ECO:0000256" key="10">
    <source>
        <dbReference type="HAMAP-Rule" id="MF_00061"/>
    </source>
</evidence>
<dbReference type="NCBIfam" id="TIGR00154">
    <property type="entry name" value="ispE"/>
    <property type="match status" value="1"/>
</dbReference>
<dbReference type="InterPro" id="IPR036554">
    <property type="entry name" value="GHMP_kinase_C_sf"/>
</dbReference>
<dbReference type="InterPro" id="IPR004424">
    <property type="entry name" value="IspE"/>
</dbReference>
<feature type="domain" description="GHMP kinase C-terminal" evidence="12">
    <location>
        <begin position="217"/>
        <end position="273"/>
    </location>
</feature>
<evidence type="ECO:0000313" key="13">
    <source>
        <dbReference type="EMBL" id="MFC3153134.1"/>
    </source>
</evidence>
<dbReference type="Gene3D" id="3.30.230.10">
    <property type="match status" value="1"/>
</dbReference>
<dbReference type="Pfam" id="PF00288">
    <property type="entry name" value="GHMP_kinases_N"/>
    <property type="match status" value="1"/>
</dbReference>
<comment type="function">
    <text evidence="10">Catalyzes the phosphorylation of the position 2 hydroxy group of 4-diphosphocytidyl-2C-methyl-D-erythritol.</text>
</comment>
<keyword evidence="6 10" id="KW-0418">Kinase</keyword>
<evidence type="ECO:0000256" key="8">
    <source>
        <dbReference type="ARBA" id="ARBA00023229"/>
    </source>
</evidence>
<accession>A0ABV7HGY7</accession>
<keyword evidence="4 10" id="KW-0808">Transferase</keyword>
<dbReference type="GO" id="GO:0050515">
    <property type="term" value="F:4-(cytidine 5'-diphospho)-2-C-methyl-D-erythritol kinase activity"/>
    <property type="evidence" value="ECO:0007669"/>
    <property type="project" value="UniProtKB-EC"/>
</dbReference>
<feature type="active site" evidence="10">
    <location>
        <position position="20"/>
    </location>
</feature>
<evidence type="ECO:0000256" key="4">
    <source>
        <dbReference type="ARBA" id="ARBA00022679"/>
    </source>
</evidence>
<keyword evidence="7 10" id="KW-0067">ATP-binding</keyword>
<name>A0ABV7HGY7_9GAMM</name>
<keyword evidence="8 10" id="KW-0414">Isoprene biosynthesis</keyword>
<dbReference type="RefSeq" id="WP_386723049.1">
    <property type="nucleotide sequence ID" value="NZ_JBHRSZ010000007.1"/>
</dbReference>
<evidence type="ECO:0000256" key="9">
    <source>
        <dbReference type="ARBA" id="ARBA00032554"/>
    </source>
</evidence>
<gene>
    <name evidence="10 13" type="primary">ispE</name>
    <name evidence="13" type="ORF">ACFOEK_19000</name>
</gene>
<keyword evidence="5 10" id="KW-0547">Nucleotide-binding</keyword>
<dbReference type="InterPro" id="IPR014721">
    <property type="entry name" value="Ribsml_uS5_D2-typ_fold_subgr"/>
</dbReference>
<sequence length="298" mass="32841">MNTDSNNTFRYDLSVPAPAKLNLFLHITGQRDNGYHDLQTLFQFVELHDQLYFRLTETPTIKVIALKDTSVPDYEIIAPEDNLIYKAAKALENHNQTSQGIEIHYKKNIPSGAGLGGGSSDAATTLLALNQLWQCNLSIEKLCEIGLTLGADVPVFVNGKSVFAEGVGEKFTPYDPATPWYIIIKPKAHIATAEIFSHPDLTRNTPTLKISAALEHGGHNDCENVVRKLYPEVDDAMNWLGQFSSSKLTGTGACVFAEFSSQQEAIQIAQQYSDSTAIFVAKGLNDNPAHRVLQELDF</sequence>
<dbReference type="InterPro" id="IPR006204">
    <property type="entry name" value="GHMP_kinase_N_dom"/>
</dbReference>
<evidence type="ECO:0000256" key="7">
    <source>
        <dbReference type="ARBA" id="ARBA00022840"/>
    </source>
</evidence>
<dbReference type="SUPFAM" id="SSF54211">
    <property type="entry name" value="Ribosomal protein S5 domain 2-like"/>
    <property type="match status" value="1"/>
</dbReference>